<reference evidence="6 7" key="1">
    <citation type="submission" date="2019-01" db="EMBL/GenBank/DDBJ databases">
        <title>Sequencing of cultivated peanut Arachis hypogaea provides insights into genome evolution and oil improvement.</title>
        <authorList>
            <person name="Chen X."/>
        </authorList>
    </citation>
    <scope>NUCLEOTIDE SEQUENCE [LARGE SCALE GENOMIC DNA]</scope>
    <source>
        <strain evidence="7">cv. Fuhuasheng</strain>
        <tissue evidence="6">Leaves</tissue>
    </source>
</reference>
<dbReference type="PANTHER" id="PTHR20961">
    <property type="entry name" value="GLYCOSYLTRANSFERASE"/>
    <property type="match status" value="1"/>
</dbReference>
<dbReference type="PANTHER" id="PTHR20961:SF5">
    <property type="entry name" value="GLYCOSYLTRANSFERASE-RELATED"/>
    <property type="match status" value="1"/>
</dbReference>
<name>A0A444ZBT7_ARAHY</name>
<organism evidence="6 7">
    <name type="scientific">Arachis hypogaea</name>
    <name type="common">Peanut</name>
    <dbReference type="NCBI Taxonomy" id="3818"/>
    <lineage>
        <taxon>Eukaryota</taxon>
        <taxon>Viridiplantae</taxon>
        <taxon>Streptophyta</taxon>
        <taxon>Embryophyta</taxon>
        <taxon>Tracheophyta</taxon>
        <taxon>Spermatophyta</taxon>
        <taxon>Magnoliopsida</taxon>
        <taxon>eudicotyledons</taxon>
        <taxon>Gunneridae</taxon>
        <taxon>Pentapetalae</taxon>
        <taxon>rosids</taxon>
        <taxon>fabids</taxon>
        <taxon>Fabales</taxon>
        <taxon>Fabaceae</taxon>
        <taxon>Papilionoideae</taxon>
        <taxon>50 kb inversion clade</taxon>
        <taxon>dalbergioids sensu lato</taxon>
        <taxon>Dalbergieae</taxon>
        <taxon>Pterocarpus clade</taxon>
        <taxon>Arachis</taxon>
    </lineage>
</organism>
<keyword evidence="2" id="KW-0328">Glycosyltransferase</keyword>
<evidence type="ECO:0000256" key="3">
    <source>
        <dbReference type="ARBA" id="ARBA00022679"/>
    </source>
</evidence>
<feature type="domain" description="Glycosyltransferase 61 catalytic" evidence="5">
    <location>
        <begin position="140"/>
        <end position="233"/>
    </location>
</feature>
<protein>
    <recommendedName>
        <fullName evidence="5">Glycosyltransferase 61 catalytic domain-containing protein</fullName>
    </recommendedName>
</protein>
<dbReference type="Proteomes" id="UP000289738">
    <property type="component" value="Chromosome B04"/>
</dbReference>
<keyword evidence="3" id="KW-0808">Transferase</keyword>
<sequence>MDHKALCAKGRCRSNEPAHYHSIPAVIFSTSGYIGNHFHEFTDIIIPLFLTSRQFNGQVKFVVSEMRPWWISKYQAILSKLSNYEVLNIDKVDQVHCFTCVNVGLKRYPKELSIDPQKYSYSIKDFRSFLRDSYSVKRVNAIKLREEGEDENNKNKKQQPRLLILSRRRTRSFTNTAEIAKMARSMGFEAIVMEAGGSMSSFANVVNSCDVLLGVHGAGLTNIVFLPENAVLIQIVPHGGFEWLAKYDFELPSKDMGLKYLDYKISAEESTLIQQYPQDHMIIKHPPSIGKLGWERFKSVYLEQQNVMLDLNRFRPTLQKALELLQQKLLMDHKALCAKGRCRSNEACKRMVAKGNERWHEKLPQCTQHHSIPAVILSTSSYIGNHFHEFTDTIIPLFLTSTQFNGQVKFGVSEMRPWWISKYQAILGKLSNYEVLNIGKDNQVHWFSETLLLVVNVGLKRYPKDLSIDPQKYSYSMKDFRSFLRDSYSLKRVNAIKLREEGEDENNKNKNQQPRLLILSRRRTRSFTNTAEIAKMARSMGFDEAHPGGSMSSFANVVNSCDVILGVHGAGLTNIVFLHENAVLIQVVPHGGFQWLTKYDFELPSKDMGLKYLD</sequence>
<comment type="caution">
    <text evidence="6">The sequence shown here is derived from an EMBL/GenBank/DDBJ whole genome shotgun (WGS) entry which is preliminary data.</text>
</comment>
<dbReference type="InterPro" id="IPR049625">
    <property type="entry name" value="Glyco_transf_61_cat"/>
</dbReference>
<gene>
    <name evidence="6" type="ORF">Ahy_B04g069151</name>
</gene>
<evidence type="ECO:0000256" key="1">
    <source>
        <dbReference type="ARBA" id="ARBA00004323"/>
    </source>
</evidence>
<evidence type="ECO:0000259" key="5">
    <source>
        <dbReference type="Pfam" id="PF04577"/>
    </source>
</evidence>
<dbReference type="InterPro" id="IPR007657">
    <property type="entry name" value="Glycosyltransferase_61"/>
</dbReference>
<dbReference type="EMBL" id="SDMP01000014">
    <property type="protein sequence ID" value="RYR11645.1"/>
    <property type="molecule type" value="Genomic_DNA"/>
</dbReference>
<accession>A0A444ZBT7</accession>
<feature type="domain" description="Glycosyltransferase 61 catalytic" evidence="5">
    <location>
        <begin position="474"/>
        <end position="585"/>
    </location>
</feature>
<keyword evidence="7" id="KW-1185">Reference proteome</keyword>
<evidence type="ECO:0000256" key="4">
    <source>
        <dbReference type="ARBA" id="ARBA00023180"/>
    </source>
</evidence>
<keyword evidence="4" id="KW-0325">Glycoprotein</keyword>
<evidence type="ECO:0000313" key="7">
    <source>
        <dbReference type="Proteomes" id="UP000289738"/>
    </source>
</evidence>
<dbReference type="GO" id="GO:0016763">
    <property type="term" value="F:pentosyltransferase activity"/>
    <property type="evidence" value="ECO:0007669"/>
    <property type="project" value="UniProtKB-ARBA"/>
</dbReference>
<dbReference type="STRING" id="3818.A0A444ZBT7"/>
<evidence type="ECO:0000256" key="2">
    <source>
        <dbReference type="ARBA" id="ARBA00022676"/>
    </source>
</evidence>
<proteinExistence type="predicted"/>
<dbReference type="GO" id="GO:0000139">
    <property type="term" value="C:Golgi membrane"/>
    <property type="evidence" value="ECO:0007669"/>
    <property type="project" value="UniProtKB-SubCell"/>
</dbReference>
<dbReference type="Pfam" id="PF04577">
    <property type="entry name" value="Glyco_transf_61"/>
    <property type="match status" value="2"/>
</dbReference>
<comment type="subcellular location">
    <subcellularLocation>
        <location evidence="1">Golgi apparatus membrane</location>
        <topology evidence="1">Single-pass type II membrane protein</topology>
    </subcellularLocation>
</comment>
<dbReference type="AlphaFoldDB" id="A0A444ZBT7"/>
<evidence type="ECO:0000313" key="6">
    <source>
        <dbReference type="EMBL" id="RYR11645.1"/>
    </source>
</evidence>